<keyword evidence="3" id="KW-0328">Glycosyltransferase</keyword>
<evidence type="ECO:0000256" key="6">
    <source>
        <dbReference type="ARBA" id="ARBA00022989"/>
    </source>
</evidence>
<dbReference type="AlphaFoldDB" id="A0A2G6K8G1"/>
<sequence>MLFLQIMKSKMLDFVFHIGTFQADRWLTVMTIIVFLLCLWGFLTQRLSKQEKMLFWVGFSILGMCFGLTLGLYHWRLPRGLAGQYFPNLSWTPDPDGELDRYFEADGTGRRIDRFIDFDSNDFNLHTFRTQPFSVEWQGFVHIPADDYHLKLESSFNAKLFVDDTLTARTFEGTDTLDLGTSEARQYVLKGWSFDESSGGERPFGFVWAANDEATLLVRVENDKDHQLQFRCYPFSYPGSPQQEVSVFIAHRSVGKVTLQEGWQLYTLDVSQNLLKDVVDGSAPLTFVFSHLAKPSEVLGTQDPRQLAAAFDVVSLRPKGTEAASPPTSLTVKAESGLTRGWHRLCIKAKTIVNNQASHIRLTWGRGREGQQTLVPEGALFPNAGSFQSFLRRVRFERFFLYSLIVIKVLLLLFLVGWLWQVILCPNMHLAFQQEVFLLALICLLAFGVRVAFLMEKSVIDPDFYFLGRGTDQANYVAFARGIFRGYWPGLTHAPFHFNVLNAFYIALTFILCGENLFATRLITAGLSVASIVFVYLIARRIFQKPTAFIAAIFCACNSVLIFYDTSLIIAPLKIFLTLVAIWLLLSLQEKVSWTTTITAGVVLGLSALTRATVFLFMPFILVWILWRLPVAYSRKVLHCLLLVCVMLTTISPATIRNYYSNDEHPFALITSAVAGLNLWAANNPSSTGIFGYSPQLYQEVLARIKREETTFSNEVLTFMKERPLDYLSLEYKKLKYFWRGYEPANLLSYHHIRPRSKILRLPWINFVIVGPLGLIGLFLGRKTWKRTWLLYGFVLMQMGLLLIFWVLARYRIVIVPVLTIFAACTIWFVIRALWQRRWLSAGLTVAASLFVYVLMNYPDAAFDYQQHHGKPMPVSRVMRYWDLFEW</sequence>
<reference evidence="10 11" key="1">
    <citation type="submission" date="2017-10" db="EMBL/GenBank/DDBJ databases">
        <title>Novel microbial diversity and functional potential in the marine mammal oral microbiome.</title>
        <authorList>
            <person name="Dudek N.K."/>
            <person name="Sun C.L."/>
            <person name="Burstein D."/>
            <person name="Kantor R.S."/>
            <person name="Aliaga Goltsman D.S."/>
            <person name="Bik E.M."/>
            <person name="Thomas B.C."/>
            <person name="Banfield J.F."/>
            <person name="Relman D.A."/>
        </authorList>
    </citation>
    <scope>NUCLEOTIDE SEQUENCE [LARGE SCALE GENOMIC DNA]</scope>
    <source>
        <strain evidence="10">DOLJORAL78_47_16</strain>
    </source>
</reference>
<evidence type="ECO:0000313" key="10">
    <source>
        <dbReference type="EMBL" id="PIE31998.1"/>
    </source>
</evidence>
<keyword evidence="4" id="KW-0808">Transferase</keyword>
<feature type="transmembrane region" description="Helical" evidence="8">
    <location>
        <begin position="633"/>
        <end position="654"/>
    </location>
</feature>
<evidence type="ECO:0000256" key="4">
    <source>
        <dbReference type="ARBA" id="ARBA00022679"/>
    </source>
</evidence>
<comment type="subcellular location">
    <subcellularLocation>
        <location evidence="1">Cell membrane</location>
        <topology evidence="1">Multi-pass membrane protein</topology>
    </subcellularLocation>
</comment>
<comment type="caution">
    <text evidence="10">The sequence shown here is derived from an EMBL/GenBank/DDBJ whole genome shotgun (WGS) entry which is preliminary data.</text>
</comment>
<feature type="transmembrane region" description="Helical" evidence="8">
    <location>
        <begin position="838"/>
        <end position="856"/>
    </location>
</feature>
<feature type="transmembrane region" description="Helical" evidence="8">
    <location>
        <begin position="26"/>
        <end position="43"/>
    </location>
</feature>
<evidence type="ECO:0000259" key="9">
    <source>
        <dbReference type="Pfam" id="PF13231"/>
    </source>
</evidence>
<feature type="transmembrane region" description="Helical" evidence="8">
    <location>
        <begin position="814"/>
        <end position="831"/>
    </location>
</feature>
<feature type="transmembrane region" description="Helical" evidence="8">
    <location>
        <begin position="55"/>
        <end position="75"/>
    </location>
</feature>
<evidence type="ECO:0000256" key="1">
    <source>
        <dbReference type="ARBA" id="ARBA00004651"/>
    </source>
</evidence>
<dbReference type="Proteomes" id="UP000230821">
    <property type="component" value="Unassembled WGS sequence"/>
</dbReference>
<proteinExistence type="predicted"/>
<evidence type="ECO:0000256" key="7">
    <source>
        <dbReference type="ARBA" id="ARBA00023136"/>
    </source>
</evidence>
<feature type="transmembrane region" description="Helical" evidence="8">
    <location>
        <begin position="436"/>
        <end position="455"/>
    </location>
</feature>
<feature type="domain" description="Glycosyltransferase RgtA/B/C/D-like" evidence="9">
    <location>
        <begin position="503"/>
        <end position="653"/>
    </location>
</feature>
<name>A0A2G6K8G1_9BACT</name>
<dbReference type="GO" id="GO:0009103">
    <property type="term" value="P:lipopolysaccharide biosynthetic process"/>
    <property type="evidence" value="ECO:0007669"/>
    <property type="project" value="UniProtKB-ARBA"/>
</dbReference>
<feature type="transmembrane region" description="Helical" evidence="8">
    <location>
        <begin position="789"/>
        <end position="808"/>
    </location>
</feature>
<dbReference type="PANTHER" id="PTHR33908">
    <property type="entry name" value="MANNOSYLTRANSFERASE YKCB-RELATED"/>
    <property type="match status" value="1"/>
</dbReference>
<dbReference type="EMBL" id="PDSK01000121">
    <property type="protein sequence ID" value="PIE31998.1"/>
    <property type="molecule type" value="Genomic_DNA"/>
</dbReference>
<keyword evidence="2" id="KW-1003">Cell membrane</keyword>
<feature type="transmembrane region" description="Helical" evidence="8">
    <location>
        <begin position="494"/>
        <end position="512"/>
    </location>
</feature>
<dbReference type="SUPFAM" id="SSF56988">
    <property type="entry name" value="Anthrax protective antigen"/>
    <property type="match status" value="1"/>
</dbReference>
<dbReference type="InterPro" id="IPR050297">
    <property type="entry name" value="LipidA_mod_glycosyltrf_83"/>
</dbReference>
<dbReference type="GO" id="GO:0005886">
    <property type="term" value="C:plasma membrane"/>
    <property type="evidence" value="ECO:0007669"/>
    <property type="project" value="UniProtKB-SubCell"/>
</dbReference>
<feature type="transmembrane region" description="Helical" evidence="8">
    <location>
        <begin position="570"/>
        <end position="588"/>
    </location>
</feature>
<keyword evidence="5 8" id="KW-0812">Transmembrane</keyword>
<dbReference type="Pfam" id="PF13231">
    <property type="entry name" value="PMT_2"/>
    <property type="match status" value="1"/>
</dbReference>
<gene>
    <name evidence="10" type="ORF">CSA56_16725</name>
</gene>
<evidence type="ECO:0000313" key="11">
    <source>
        <dbReference type="Proteomes" id="UP000230821"/>
    </source>
</evidence>
<feature type="transmembrane region" description="Helical" evidence="8">
    <location>
        <begin position="399"/>
        <end position="424"/>
    </location>
</feature>
<evidence type="ECO:0000256" key="5">
    <source>
        <dbReference type="ARBA" id="ARBA00022692"/>
    </source>
</evidence>
<dbReference type="InterPro" id="IPR038731">
    <property type="entry name" value="RgtA/B/C-like"/>
</dbReference>
<dbReference type="GO" id="GO:0016763">
    <property type="term" value="F:pentosyltransferase activity"/>
    <property type="evidence" value="ECO:0007669"/>
    <property type="project" value="TreeGrafter"/>
</dbReference>
<feature type="transmembrane region" description="Helical" evidence="8">
    <location>
        <begin position="600"/>
        <end position="627"/>
    </location>
</feature>
<feature type="transmembrane region" description="Helical" evidence="8">
    <location>
        <begin position="518"/>
        <end position="539"/>
    </location>
</feature>
<accession>A0A2G6K8G1</accession>
<protein>
    <recommendedName>
        <fullName evidence="9">Glycosyltransferase RgtA/B/C/D-like domain-containing protein</fullName>
    </recommendedName>
</protein>
<evidence type="ECO:0000256" key="8">
    <source>
        <dbReference type="SAM" id="Phobius"/>
    </source>
</evidence>
<evidence type="ECO:0000256" key="2">
    <source>
        <dbReference type="ARBA" id="ARBA00022475"/>
    </source>
</evidence>
<dbReference type="PANTHER" id="PTHR33908:SF11">
    <property type="entry name" value="MEMBRANE PROTEIN"/>
    <property type="match status" value="1"/>
</dbReference>
<feature type="transmembrane region" description="Helical" evidence="8">
    <location>
        <begin position="764"/>
        <end position="782"/>
    </location>
</feature>
<keyword evidence="6 8" id="KW-1133">Transmembrane helix</keyword>
<keyword evidence="7 8" id="KW-0472">Membrane</keyword>
<evidence type="ECO:0000256" key="3">
    <source>
        <dbReference type="ARBA" id="ARBA00022676"/>
    </source>
</evidence>
<organism evidence="10 11">
    <name type="scientific">candidate division KSB3 bacterium</name>
    <dbReference type="NCBI Taxonomy" id="2044937"/>
    <lineage>
        <taxon>Bacteria</taxon>
        <taxon>candidate division KSB3</taxon>
    </lineage>
</organism>